<dbReference type="Proteomes" id="UP000054018">
    <property type="component" value="Unassembled WGS sequence"/>
</dbReference>
<evidence type="ECO:0000259" key="1">
    <source>
        <dbReference type="Pfam" id="PF00266"/>
    </source>
</evidence>
<dbReference type="InterPro" id="IPR015421">
    <property type="entry name" value="PyrdxlP-dep_Trfase_major"/>
</dbReference>
<feature type="domain" description="Aminotransferase class V" evidence="1">
    <location>
        <begin position="18"/>
        <end position="188"/>
    </location>
</feature>
<evidence type="ECO:0000313" key="3">
    <source>
        <dbReference type="Proteomes" id="UP000054018"/>
    </source>
</evidence>
<dbReference type="PANTHER" id="PTHR43586">
    <property type="entry name" value="CYSTEINE DESULFURASE"/>
    <property type="match status" value="1"/>
</dbReference>
<accession>A0A0C9Z0V8</accession>
<dbReference type="PANTHER" id="PTHR43586:SF21">
    <property type="entry name" value="PYRIDOXAL PHOSPHATE (PLP)-DEPENDENT ASPARTATE AMINOTRANSFERASE SUPERFAMILY"/>
    <property type="match status" value="1"/>
</dbReference>
<dbReference type="HOGENOM" id="CLU_003433_2_2_1"/>
<dbReference type="OrthoDB" id="420046at2759"/>
<organism evidence="2 3">
    <name type="scientific">Pisolithus microcarpus 441</name>
    <dbReference type="NCBI Taxonomy" id="765257"/>
    <lineage>
        <taxon>Eukaryota</taxon>
        <taxon>Fungi</taxon>
        <taxon>Dikarya</taxon>
        <taxon>Basidiomycota</taxon>
        <taxon>Agaricomycotina</taxon>
        <taxon>Agaricomycetes</taxon>
        <taxon>Agaricomycetidae</taxon>
        <taxon>Boletales</taxon>
        <taxon>Sclerodermatineae</taxon>
        <taxon>Pisolithaceae</taxon>
        <taxon>Pisolithus</taxon>
    </lineage>
</organism>
<proteinExistence type="predicted"/>
<dbReference type="InterPro" id="IPR015424">
    <property type="entry name" value="PyrdxlP-dep_Trfase"/>
</dbReference>
<evidence type="ECO:0000313" key="2">
    <source>
        <dbReference type="EMBL" id="KIK15922.1"/>
    </source>
</evidence>
<reference evidence="2 3" key="1">
    <citation type="submission" date="2014-04" db="EMBL/GenBank/DDBJ databases">
        <authorList>
            <consortium name="DOE Joint Genome Institute"/>
            <person name="Kuo A."/>
            <person name="Kohler A."/>
            <person name="Costa M.D."/>
            <person name="Nagy L.G."/>
            <person name="Floudas D."/>
            <person name="Copeland A."/>
            <person name="Barry K.W."/>
            <person name="Cichocki N."/>
            <person name="Veneault-Fourrey C."/>
            <person name="LaButti K."/>
            <person name="Lindquist E.A."/>
            <person name="Lipzen A."/>
            <person name="Lundell T."/>
            <person name="Morin E."/>
            <person name="Murat C."/>
            <person name="Sun H."/>
            <person name="Tunlid A."/>
            <person name="Henrissat B."/>
            <person name="Grigoriev I.V."/>
            <person name="Hibbett D.S."/>
            <person name="Martin F."/>
            <person name="Nordberg H.P."/>
            <person name="Cantor M.N."/>
            <person name="Hua S.X."/>
        </authorList>
    </citation>
    <scope>NUCLEOTIDE SEQUENCE [LARGE SCALE GENOMIC DNA]</scope>
    <source>
        <strain evidence="2 3">441</strain>
    </source>
</reference>
<dbReference type="SUPFAM" id="SSF53383">
    <property type="entry name" value="PLP-dependent transferases"/>
    <property type="match status" value="1"/>
</dbReference>
<dbReference type="Gene3D" id="3.40.640.10">
    <property type="entry name" value="Type I PLP-dependent aspartate aminotransferase-like (Major domain)"/>
    <property type="match status" value="1"/>
</dbReference>
<gene>
    <name evidence="2" type="ORF">PISMIDRAFT_16172</name>
</gene>
<dbReference type="AlphaFoldDB" id="A0A0C9Z0V8"/>
<keyword evidence="3" id="KW-1185">Reference proteome</keyword>
<reference evidence="3" key="2">
    <citation type="submission" date="2015-01" db="EMBL/GenBank/DDBJ databases">
        <title>Evolutionary Origins and Diversification of the Mycorrhizal Mutualists.</title>
        <authorList>
            <consortium name="DOE Joint Genome Institute"/>
            <consortium name="Mycorrhizal Genomics Consortium"/>
            <person name="Kohler A."/>
            <person name="Kuo A."/>
            <person name="Nagy L.G."/>
            <person name="Floudas D."/>
            <person name="Copeland A."/>
            <person name="Barry K.W."/>
            <person name="Cichocki N."/>
            <person name="Veneault-Fourrey C."/>
            <person name="LaButti K."/>
            <person name="Lindquist E.A."/>
            <person name="Lipzen A."/>
            <person name="Lundell T."/>
            <person name="Morin E."/>
            <person name="Murat C."/>
            <person name="Riley R."/>
            <person name="Ohm R."/>
            <person name="Sun H."/>
            <person name="Tunlid A."/>
            <person name="Henrissat B."/>
            <person name="Grigoriev I.V."/>
            <person name="Hibbett D.S."/>
            <person name="Martin F."/>
        </authorList>
    </citation>
    <scope>NUCLEOTIDE SEQUENCE [LARGE SCALE GENOMIC DNA]</scope>
    <source>
        <strain evidence="3">441</strain>
    </source>
</reference>
<dbReference type="STRING" id="765257.A0A0C9Z0V8"/>
<sequence length="309" mass="33777">MDLQRARASFLSLRSGLVFADNAGGSQTCQQVLDRIVDYLSNTKLQLGADYSVGVQSSQRVTEGLEAAALLFNAASVDEVGFGPCSTIVLENIARAMDNDIQPVDKFIITEEHEGNSDLSSPSRTPRAIVKYWRTVPNSKDSPYSLSYSTDDPVSLVSAGTRLVTVTACSNVLGSIIPVEEVVRSLRRRAKELSHTYCHSPETIWTPCSMQSLRMSSGCYRSSPIKNNAIEGFIVIGQNAMKSKDVAGFFGRKGGNGIRYGHFYAYSVLANIQPRLDVDDGVARISIVHYNTVEEVKEILEVLKEAPDV</sequence>
<protein>
    <recommendedName>
        <fullName evidence="1">Aminotransferase class V domain-containing protein</fullName>
    </recommendedName>
</protein>
<dbReference type="InterPro" id="IPR000192">
    <property type="entry name" value="Aminotrans_V_dom"/>
</dbReference>
<name>A0A0C9Z0V8_9AGAM</name>
<dbReference type="EMBL" id="KN833872">
    <property type="protein sequence ID" value="KIK15922.1"/>
    <property type="molecule type" value="Genomic_DNA"/>
</dbReference>
<dbReference type="Gene3D" id="3.90.1150.10">
    <property type="entry name" value="Aspartate Aminotransferase, domain 1"/>
    <property type="match status" value="1"/>
</dbReference>
<dbReference type="Pfam" id="PF00266">
    <property type="entry name" value="Aminotran_5"/>
    <property type="match status" value="1"/>
</dbReference>
<dbReference type="InterPro" id="IPR015422">
    <property type="entry name" value="PyrdxlP-dep_Trfase_small"/>
</dbReference>